<evidence type="ECO:0000256" key="7">
    <source>
        <dbReference type="ARBA" id="ARBA00025162"/>
    </source>
</evidence>
<evidence type="ECO:0000313" key="13">
    <source>
        <dbReference type="Proteomes" id="UP000199568"/>
    </source>
</evidence>
<feature type="compositionally biased region" description="Basic and acidic residues" evidence="10">
    <location>
        <begin position="54"/>
        <end position="94"/>
    </location>
</feature>
<feature type="binding site" evidence="8">
    <location>
        <begin position="312"/>
        <end position="315"/>
    </location>
    <ligand>
        <name>GTP</name>
        <dbReference type="ChEBI" id="CHEBI:37565"/>
    </ligand>
</feature>
<evidence type="ECO:0000256" key="6">
    <source>
        <dbReference type="ARBA" id="ARBA00023134"/>
    </source>
</evidence>
<dbReference type="Gene3D" id="3.40.50.300">
    <property type="entry name" value="P-loop containing nucleotide triphosphate hydrolases"/>
    <property type="match status" value="1"/>
</dbReference>
<evidence type="ECO:0000256" key="3">
    <source>
        <dbReference type="ARBA" id="ARBA00022540"/>
    </source>
</evidence>
<dbReference type="InterPro" id="IPR023115">
    <property type="entry name" value="TIF_IF2_dom3"/>
</dbReference>
<dbReference type="GO" id="GO:0003924">
    <property type="term" value="F:GTPase activity"/>
    <property type="evidence" value="ECO:0007669"/>
    <property type="project" value="UniProtKB-UniRule"/>
</dbReference>
<dbReference type="HAMAP" id="MF_00100_B">
    <property type="entry name" value="IF_2_B"/>
    <property type="match status" value="1"/>
</dbReference>
<dbReference type="PANTHER" id="PTHR43381">
    <property type="entry name" value="TRANSLATION INITIATION FACTOR IF-2-RELATED"/>
    <property type="match status" value="1"/>
</dbReference>
<dbReference type="SUPFAM" id="SSF52156">
    <property type="entry name" value="Initiation factor IF2/eIF5b, domain 3"/>
    <property type="match status" value="1"/>
</dbReference>
<dbReference type="InterPro" id="IPR000178">
    <property type="entry name" value="TF_IF2_bacterial-like"/>
</dbReference>
<comment type="subcellular location">
    <subcellularLocation>
        <location evidence="8">Cytoplasm</location>
    </subcellularLocation>
</comment>
<feature type="domain" description="Tr-type G" evidence="11">
    <location>
        <begin position="203"/>
        <end position="372"/>
    </location>
</feature>
<keyword evidence="6 8" id="KW-0342">GTP-binding</keyword>
<dbReference type="RefSeq" id="WP_090438049.1">
    <property type="nucleotide sequence ID" value="NZ_FOHU01000001.1"/>
</dbReference>
<dbReference type="Pfam" id="PF04760">
    <property type="entry name" value="IF2_N"/>
    <property type="match status" value="2"/>
</dbReference>
<evidence type="ECO:0000256" key="2">
    <source>
        <dbReference type="ARBA" id="ARBA00020675"/>
    </source>
</evidence>
<feature type="compositionally biased region" description="Basic residues" evidence="10">
    <location>
        <begin position="95"/>
        <end position="104"/>
    </location>
</feature>
<dbReference type="FunFam" id="3.40.50.10050:FF:000001">
    <property type="entry name" value="Translation initiation factor IF-2"/>
    <property type="match status" value="1"/>
</dbReference>
<dbReference type="FunFam" id="2.40.30.10:FF:000008">
    <property type="entry name" value="Translation initiation factor IF-2"/>
    <property type="match status" value="1"/>
</dbReference>
<feature type="binding site" evidence="8">
    <location>
        <begin position="212"/>
        <end position="219"/>
    </location>
    <ligand>
        <name>GTP</name>
        <dbReference type="ChEBI" id="CHEBI:37565"/>
    </ligand>
</feature>
<dbReference type="PROSITE" id="PS51722">
    <property type="entry name" value="G_TR_2"/>
    <property type="match status" value="1"/>
</dbReference>
<dbReference type="InterPro" id="IPR006847">
    <property type="entry name" value="IF2_N"/>
</dbReference>
<feature type="region of interest" description="Disordered" evidence="10">
    <location>
        <begin position="49"/>
        <end position="111"/>
    </location>
</feature>
<dbReference type="InterPro" id="IPR000795">
    <property type="entry name" value="T_Tr_GTP-bd_dom"/>
</dbReference>
<keyword evidence="13" id="KW-1185">Reference proteome</keyword>
<dbReference type="Pfam" id="PF22042">
    <property type="entry name" value="EF-G_D2"/>
    <property type="match status" value="1"/>
</dbReference>
<keyword evidence="4 8" id="KW-0547">Nucleotide-binding</keyword>
<dbReference type="Gene3D" id="1.10.10.2480">
    <property type="match status" value="1"/>
</dbReference>
<evidence type="ECO:0000313" key="12">
    <source>
        <dbReference type="EMBL" id="SES68502.1"/>
    </source>
</evidence>
<dbReference type="Pfam" id="PF11987">
    <property type="entry name" value="IF-2"/>
    <property type="match status" value="1"/>
</dbReference>
<dbReference type="InterPro" id="IPR036925">
    <property type="entry name" value="TIF_IF2_dom3_sf"/>
</dbReference>
<dbReference type="InterPro" id="IPR027417">
    <property type="entry name" value="P-loop_NTPase"/>
</dbReference>
<dbReference type="FunFam" id="3.40.50.300:FF:000019">
    <property type="entry name" value="Translation initiation factor IF-2"/>
    <property type="match status" value="1"/>
</dbReference>
<evidence type="ECO:0000256" key="8">
    <source>
        <dbReference type="HAMAP-Rule" id="MF_00100"/>
    </source>
</evidence>
<evidence type="ECO:0000256" key="10">
    <source>
        <dbReference type="SAM" id="MobiDB-lite"/>
    </source>
</evidence>
<protein>
    <recommendedName>
        <fullName evidence="2 8">Translation initiation factor IF-2</fullName>
    </recommendedName>
</protein>
<proteinExistence type="inferred from homology"/>
<keyword evidence="5 8" id="KW-0648">Protein biosynthesis</keyword>
<comment type="similarity">
    <text evidence="1 8 9">Belongs to the TRAFAC class translation factor GTPase superfamily. Classic translation factor GTPase family. IF-2 subfamily.</text>
</comment>
<dbReference type="NCBIfam" id="TIGR00231">
    <property type="entry name" value="small_GTP"/>
    <property type="match status" value="1"/>
</dbReference>
<organism evidence="12 13">
    <name type="scientific">Natronincola peptidivorans</name>
    <dbReference type="NCBI Taxonomy" id="426128"/>
    <lineage>
        <taxon>Bacteria</taxon>
        <taxon>Bacillati</taxon>
        <taxon>Bacillota</taxon>
        <taxon>Clostridia</taxon>
        <taxon>Peptostreptococcales</taxon>
        <taxon>Natronincolaceae</taxon>
        <taxon>Natronincola</taxon>
    </lineage>
</organism>
<dbReference type="EMBL" id="FOHU01000001">
    <property type="protein sequence ID" value="SES68502.1"/>
    <property type="molecule type" value="Genomic_DNA"/>
</dbReference>
<sequence length="701" mass="76719">MSKVRVYQLAKQLGVSSKELIEKLKGLSVEVSTHMSTLEDEEAKLLLELFTENEENRNIDNSKEKPQEEKPQKEPEKPSKNVEKKSNNKIEKSNKKNKSKKKTNASKEEGHNIMVEKGEQVIQIEDKITVKNFSEKIDKNPNEVIAKLIKLGVMASINQEIEFETAEAIATEFEIKIEKSISEVVEDNDLITIPIDDEKDLKVRPPVVTVMGHVDHGKTSLLDAIRNTSVTEKEAGGITQHIGASEVEIDGNKIVFLDTPGHEAFTTMRARGAKVTDIAILVVAADDGVMPQTIEAINHAKAAEVPIIVAINKIDKPGANPDRVKQELADRGVVIEEWGGDVISVPVSALEGTNIDTLLEMILLVAEMEELKANPNRSAVGTVIEAELDKGRGPVATVLVQNGTLKIGDSVVIGLTFGRIRAMLNAKGKRVKQAMPSTAVEITGFSEVPEAGDQMVVVDDDKTARDIVSKRKDKIKEEQIKKSQKISLDALYSQVQQGTIKELNLIIKADVQGSVEAVKQSLEKLSIEKVIIKPIHGGVGAITESDVLLASASNAIIIGFNVRPTSSATALAKKEEVDVRTYRIIYNALEDIQAAVEGMLDPEFKEVELGKAEVRATFKVPGVGTIGGCYVIEGKILRNAKIRLVRDGIVIHDGEIGSLKRFKDDAKEVATGYECGIGIDNFNDMKEGDIIEAYEMQEIKR</sequence>
<evidence type="ECO:0000256" key="9">
    <source>
        <dbReference type="RuleBase" id="RU000644"/>
    </source>
</evidence>
<dbReference type="AlphaFoldDB" id="A0A1H9YHS1"/>
<reference evidence="12 13" key="1">
    <citation type="submission" date="2016-10" db="EMBL/GenBank/DDBJ databases">
        <authorList>
            <person name="de Groot N.N."/>
        </authorList>
    </citation>
    <scope>NUCLEOTIDE SEQUENCE [LARGE SCALE GENOMIC DNA]</scope>
    <source>
        <strain evidence="12 13">DSM 18979</strain>
    </source>
</reference>
<keyword evidence="8" id="KW-0963">Cytoplasm</keyword>
<dbReference type="Gene3D" id="3.40.50.10050">
    <property type="entry name" value="Translation initiation factor IF- 2, domain 3"/>
    <property type="match status" value="1"/>
</dbReference>
<dbReference type="Proteomes" id="UP000199568">
    <property type="component" value="Unassembled WGS sequence"/>
</dbReference>
<dbReference type="InterPro" id="IPR053905">
    <property type="entry name" value="EF-G-like_DII"/>
</dbReference>
<dbReference type="InterPro" id="IPR044145">
    <property type="entry name" value="IF2_II"/>
</dbReference>
<dbReference type="PANTHER" id="PTHR43381:SF5">
    <property type="entry name" value="TR-TYPE G DOMAIN-CONTAINING PROTEIN"/>
    <property type="match status" value="1"/>
</dbReference>
<dbReference type="FunFam" id="2.40.30.10:FF:000007">
    <property type="entry name" value="Translation initiation factor IF-2"/>
    <property type="match status" value="1"/>
</dbReference>
<name>A0A1H9YHS1_9FIRM</name>
<dbReference type="GO" id="GO:0005829">
    <property type="term" value="C:cytosol"/>
    <property type="evidence" value="ECO:0007669"/>
    <property type="project" value="TreeGrafter"/>
</dbReference>
<dbReference type="Pfam" id="PF00009">
    <property type="entry name" value="GTP_EFTU"/>
    <property type="match status" value="1"/>
</dbReference>
<dbReference type="GO" id="GO:0005525">
    <property type="term" value="F:GTP binding"/>
    <property type="evidence" value="ECO:0007669"/>
    <property type="project" value="UniProtKB-KW"/>
</dbReference>
<dbReference type="InterPro" id="IPR009000">
    <property type="entry name" value="Transl_B-barrel_sf"/>
</dbReference>
<dbReference type="PROSITE" id="PS01176">
    <property type="entry name" value="IF2"/>
    <property type="match status" value="1"/>
</dbReference>
<keyword evidence="3 8" id="KW-0396">Initiation factor</keyword>
<dbReference type="OrthoDB" id="9811804at2"/>
<dbReference type="SUPFAM" id="SSF50447">
    <property type="entry name" value="Translation proteins"/>
    <property type="match status" value="2"/>
</dbReference>
<evidence type="ECO:0000256" key="4">
    <source>
        <dbReference type="ARBA" id="ARBA00022741"/>
    </source>
</evidence>
<dbReference type="STRING" id="426128.SAMN05660297_00238"/>
<feature type="region of interest" description="G-domain" evidence="8">
    <location>
        <begin position="206"/>
        <end position="354"/>
    </location>
</feature>
<dbReference type="Gene3D" id="2.40.30.10">
    <property type="entry name" value="Translation factors"/>
    <property type="match status" value="2"/>
</dbReference>
<dbReference type="InterPro" id="IPR015760">
    <property type="entry name" value="TIF_IF2"/>
</dbReference>
<dbReference type="InterPro" id="IPR005225">
    <property type="entry name" value="Small_GTP-bd"/>
</dbReference>
<dbReference type="CDD" id="cd03692">
    <property type="entry name" value="mtIF2_IVc"/>
    <property type="match status" value="1"/>
</dbReference>
<gene>
    <name evidence="8" type="primary">infB</name>
    <name evidence="12" type="ORF">SAMN05660297_00238</name>
</gene>
<accession>A0A1H9YHS1</accession>
<evidence type="ECO:0000259" key="11">
    <source>
        <dbReference type="PROSITE" id="PS51722"/>
    </source>
</evidence>
<dbReference type="CDD" id="cd01887">
    <property type="entry name" value="IF2_eIF5B"/>
    <property type="match status" value="1"/>
</dbReference>
<dbReference type="CDD" id="cd03702">
    <property type="entry name" value="IF2_mtIF2_II"/>
    <property type="match status" value="1"/>
</dbReference>
<feature type="binding site" evidence="8">
    <location>
        <begin position="258"/>
        <end position="262"/>
    </location>
    <ligand>
        <name>GTP</name>
        <dbReference type="ChEBI" id="CHEBI:37565"/>
    </ligand>
</feature>
<comment type="function">
    <text evidence="7 8 9">One of the essential components for the initiation of protein synthesis. Protects formylmethionyl-tRNA from spontaneous hydrolysis and promotes its binding to the 30S ribosomal subunits. Also involved in the hydrolysis of GTP during the formation of the 70S ribosomal complex.</text>
</comment>
<dbReference type="NCBIfam" id="TIGR00487">
    <property type="entry name" value="IF-2"/>
    <property type="match status" value="1"/>
</dbReference>
<evidence type="ECO:0000256" key="5">
    <source>
        <dbReference type="ARBA" id="ARBA00022917"/>
    </source>
</evidence>
<dbReference type="SUPFAM" id="SSF52540">
    <property type="entry name" value="P-loop containing nucleoside triphosphate hydrolases"/>
    <property type="match status" value="1"/>
</dbReference>
<dbReference type="GO" id="GO:0003743">
    <property type="term" value="F:translation initiation factor activity"/>
    <property type="evidence" value="ECO:0007669"/>
    <property type="project" value="UniProtKB-UniRule"/>
</dbReference>
<evidence type="ECO:0000256" key="1">
    <source>
        <dbReference type="ARBA" id="ARBA00007733"/>
    </source>
</evidence>